<evidence type="ECO:0000256" key="5">
    <source>
        <dbReference type="ARBA" id="ARBA00047278"/>
    </source>
</evidence>
<feature type="binding site" evidence="6">
    <location>
        <position position="526"/>
    </location>
    <ligand>
        <name>S-adenosyl-L-methionine</name>
        <dbReference type="ChEBI" id="CHEBI:59789"/>
    </ligand>
</feature>
<sequence>MSEINIEALSDNSVKEEPKENPVKEESSHEKEESKDIIAKDEPKENAAKEEPKKNAVNGEDLYAYLDRDDFTTEKFKIEIRGLPKHYGIGEFKKFLNEKLELNANKIKPPKRGSGWAYICFRSEENREKAIKVLNGIEWKHARLTAHAANPAPDPYMKRKQERRAESRKKARIDNPAESLSPEERIKINTTPLFSMPYKEQLEFKQKEMRDVINRLGQEMSKVNKDLEKWYNSQKQKHNGLPCELGEIVHTDVTEGYRNKCEFTIGLDVTGSKKMIGFRLSSYAAGSIAVGPIDDLCHIPQQMKTAIKILEKFVCDSDLDTFDPVTHSGYWKQVTARTTRKNHLMLVVAINPQNMSDEDRKSLKNELKEFFEQHKEANVTSLFFQTIEKKGAGGEGGGVIEHISGTHYIEETLLGMTFRISPEAFFQINTLGAEALYNTAIELAKPLTDTALLDVCCGTGTIGLSFAKHCDEVLGIEMTPSAIENAKVNAKENDVKNCEFFVGKAEDILLPVINRTTKPNIVAIVDPPRAGLRKTYSQLTFTLLLNKHILGSLKIMFADQKALVSLRKAKKLKKLVYISCDPKAAIRNLVDLARPNSKQYFGEPLVPVKAVPVDMFPHTKHCELVLYLERFSLLKESSNET</sequence>
<gene>
    <name evidence="9" type="primary">100120113</name>
</gene>
<dbReference type="SMR" id="A0A7M7Q8P8"/>
<dbReference type="InParanoid" id="A0A7M7Q8P8"/>
<keyword evidence="10" id="KW-1185">Reference proteome</keyword>
<reference evidence="9" key="1">
    <citation type="submission" date="2021-01" db="UniProtKB">
        <authorList>
            <consortium name="EnsemblMetazoa"/>
        </authorList>
    </citation>
    <scope>IDENTIFICATION</scope>
</reference>
<dbReference type="PANTHER" id="PTHR45904:SF2">
    <property type="entry name" value="TRNA (URACIL-5-)-METHYLTRANSFERASE HOMOLOG A"/>
    <property type="match status" value="1"/>
</dbReference>
<feature type="domain" description="Methyltransferase" evidence="8">
    <location>
        <begin position="449"/>
        <end position="509"/>
    </location>
</feature>
<dbReference type="PROSITE" id="PS51687">
    <property type="entry name" value="SAM_MT_RNA_M5U"/>
    <property type="match status" value="1"/>
</dbReference>
<dbReference type="Proteomes" id="UP000002358">
    <property type="component" value="Chromosome 3"/>
</dbReference>
<dbReference type="GO" id="GO:0032259">
    <property type="term" value="P:methylation"/>
    <property type="evidence" value="ECO:0007669"/>
    <property type="project" value="UniProtKB-KW"/>
</dbReference>
<feature type="compositionally biased region" description="Basic and acidic residues" evidence="7">
    <location>
        <begin position="156"/>
        <end position="165"/>
    </location>
</feature>
<dbReference type="Pfam" id="PF13847">
    <property type="entry name" value="Methyltransf_31"/>
    <property type="match status" value="1"/>
</dbReference>
<feature type="binding site" evidence="6">
    <location>
        <position position="477"/>
    </location>
    <ligand>
        <name>S-adenosyl-L-methionine</name>
        <dbReference type="ChEBI" id="CHEBI:59789"/>
    </ligand>
</feature>
<comment type="catalytic activity">
    <reaction evidence="5">
        <text>uridine(54) in tRNA + S-adenosyl-L-methionine = 5-methyluridine(54) in tRNA + S-adenosyl-L-homocysteine + H(+)</text>
        <dbReference type="Rhea" id="RHEA:42712"/>
        <dbReference type="Rhea" id="RHEA-COMP:10167"/>
        <dbReference type="Rhea" id="RHEA-COMP:10193"/>
        <dbReference type="ChEBI" id="CHEBI:15378"/>
        <dbReference type="ChEBI" id="CHEBI:57856"/>
        <dbReference type="ChEBI" id="CHEBI:59789"/>
        <dbReference type="ChEBI" id="CHEBI:65315"/>
        <dbReference type="ChEBI" id="CHEBI:74447"/>
        <dbReference type="EC" id="2.1.1.35"/>
    </reaction>
    <physiologicalReaction direction="left-to-right" evidence="5">
        <dbReference type="Rhea" id="RHEA:42713"/>
    </physiologicalReaction>
</comment>
<dbReference type="SUPFAM" id="SSF54928">
    <property type="entry name" value="RNA-binding domain, RBD"/>
    <property type="match status" value="1"/>
</dbReference>
<organism evidence="9 10">
    <name type="scientific">Nasonia vitripennis</name>
    <name type="common">Parasitic wasp</name>
    <dbReference type="NCBI Taxonomy" id="7425"/>
    <lineage>
        <taxon>Eukaryota</taxon>
        <taxon>Metazoa</taxon>
        <taxon>Ecdysozoa</taxon>
        <taxon>Arthropoda</taxon>
        <taxon>Hexapoda</taxon>
        <taxon>Insecta</taxon>
        <taxon>Pterygota</taxon>
        <taxon>Neoptera</taxon>
        <taxon>Endopterygota</taxon>
        <taxon>Hymenoptera</taxon>
        <taxon>Apocrita</taxon>
        <taxon>Proctotrupomorpha</taxon>
        <taxon>Chalcidoidea</taxon>
        <taxon>Pteromalidae</taxon>
        <taxon>Pteromalinae</taxon>
        <taxon>Nasonia</taxon>
    </lineage>
</organism>
<evidence type="ECO:0000256" key="3">
    <source>
        <dbReference type="ARBA" id="ARBA00022691"/>
    </source>
</evidence>
<dbReference type="AlphaFoldDB" id="A0A7M7Q8P8"/>
<evidence type="ECO:0000259" key="8">
    <source>
        <dbReference type="Pfam" id="PF13847"/>
    </source>
</evidence>
<dbReference type="InterPro" id="IPR025714">
    <property type="entry name" value="Methyltranfer_dom"/>
</dbReference>
<comment type="similarity">
    <text evidence="6">Belongs to the class I-like SAM-binding methyltransferase superfamily. RNA M5U methyltransferase family.</text>
</comment>
<dbReference type="InterPro" id="IPR035979">
    <property type="entry name" value="RBD_domain_sf"/>
</dbReference>
<comment type="caution">
    <text evidence="6">Lacks conserved residue(s) required for the propagation of feature annotation.</text>
</comment>
<evidence type="ECO:0000256" key="7">
    <source>
        <dbReference type="SAM" id="MobiDB-lite"/>
    </source>
</evidence>
<accession>A0A7M7Q8P8</accession>
<evidence type="ECO:0000313" key="10">
    <source>
        <dbReference type="Proteomes" id="UP000002358"/>
    </source>
</evidence>
<dbReference type="FunCoup" id="A0A7M7Q8P8">
    <property type="interactions" value="1833"/>
</dbReference>
<evidence type="ECO:0000256" key="1">
    <source>
        <dbReference type="ARBA" id="ARBA00022603"/>
    </source>
</evidence>
<evidence type="ECO:0000256" key="4">
    <source>
        <dbReference type="ARBA" id="ARBA00033763"/>
    </source>
</evidence>
<keyword evidence="1 6" id="KW-0489">Methyltransferase</keyword>
<feature type="region of interest" description="Disordered" evidence="7">
    <location>
        <begin position="1"/>
        <end position="58"/>
    </location>
</feature>
<dbReference type="PANTHER" id="PTHR45904">
    <property type="entry name" value="TRNA (URACIL-5-)-METHYLTRANSFERASE"/>
    <property type="match status" value="1"/>
</dbReference>
<proteinExistence type="inferred from homology"/>
<dbReference type="EnsemblMetazoa" id="XM_031927759">
    <property type="protein sequence ID" value="XP_031783619"/>
    <property type="gene ID" value="LOC100120113"/>
</dbReference>
<feature type="region of interest" description="Disordered" evidence="7">
    <location>
        <begin position="148"/>
        <end position="181"/>
    </location>
</feature>
<feature type="compositionally biased region" description="Basic and acidic residues" evidence="7">
    <location>
        <begin position="13"/>
        <end position="54"/>
    </location>
</feature>
<dbReference type="Gene3D" id="2.40.50.1070">
    <property type="match status" value="1"/>
</dbReference>
<dbReference type="Gene3D" id="3.30.70.330">
    <property type="match status" value="1"/>
</dbReference>
<evidence type="ECO:0000313" key="9">
    <source>
        <dbReference type="EnsemblMetazoa" id="XP_031783619"/>
    </source>
</evidence>
<feature type="active site" description="Nucleophile" evidence="6">
    <location>
        <position position="580"/>
    </location>
</feature>
<dbReference type="EC" id="2.1.1.35" evidence="4"/>
<evidence type="ECO:0000256" key="2">
    <source>
        <dbReference type="ARBA" id="ARBA00022679"/>
    </source>
</evidence>
<keyword evidence="2 6" id="KW-0808">Transferase</keyword>
<evidence type="ECO:0000256" key="6">
    <source>
        <dbReference type="PROSITE-ProRule" id="PRU01024"/>
    </source>
</evidence>
<dbReference type="GO" id="GO:0030697">
    <property type="term" value="F:tRNA (uracil(54)-C5)-methyltransferase activity, S-adenosyl methionine-dependent"/>
    <property type="evidence" value="ECO:0007669"/>
    <property type="project" value="UniProtKB-EC"/>
</dbReference>
<dbReference type="InterPro" id="IPR029063">
    <property type="entry name" value="SAM-dependent_MTases_sf"/>
</dbReference>
<dbReference type="OrthoDB" id="10250660at2759"/>
<dbReference type="GO" id="GO:0003723">
    <property type="term" value="F:RNA binding"/>
    <property type="evidence" value="ECO:0007669"/>
    <property type="project" value="TreeGrafter"/>
</dbReference>
<name>A0A7M7Q8P8_NASVI</name>
<dbReference type="Gene3D" id="3.40.50.150">
    <property type="entry name" value="Vaccinia Virus protein VP39"/>
    <property type="match status" value="1"/>
</dbReference>
<dbReference type="CDD" id="cd02440">
    <property type="entry name" value="AdoMet_MTases"/>
    <property type="match status" value="1"/>
</dbReference>
<protein>
    <recommendedName>
        <fullName evidence="4">tRNA (uracil(54)-C(5))-methyltransferase</fullName>
        <ecNumber evidence="4">2.1.1.35</ecNumber>
    </recommendedName>
</protein>
<feature type="binding site" evidence="6">
    <location>
        <position position="427"/>
    </location>
    <ligand>
        <name>S-adenosyl-L-methionine</name>
        <dbReference type="ChEBI" id="CHEBI:59789"/>
    </ligand>
</feature>
<dbReference type="SUPFAM" id="SSF53335">
    <property type="entry name" value="S-adenosyl-L-methionine-dependent methyltransferases"/>
    <property type="match status" value="1"/>
</dbReference>
<dbReference type="GO" id="GO:0006396">
    <property type="term" value="P:RNA processing"/>
    <property type="evidence" value="ECO:0007669"/>
    <property type="project" value="InterPro"/>
</dbReference>
<dbReference type="InterPro" id="IPR010280">
    <property type="entry name" value="U5_MeTrfase_fam"/>
</dbReference>
<keyword evidence="3 6" id="KW-0949">S-adenosyl-L-methionine</keyword>
<dbReference type="InterPro" id="IPR045850">
    <property type="entry name" value="TRM2_met"/>
</dbReference>
<dbReference type="InterPro" id="IPR012677">
    <property type="entry name" value="Nucleotide-bd_a/b_plait_sf"/>
</dbReference>